<dbReference type="HOGENOM" id="CLU_2703646_0_0_0"/>
<sequence>MVSMVFLFKDYIIDFNMEAVYQPSYSVIRYIQFKFIISIPYSLLFILSLPSTKLNFAYWMQSKELVLNFSQAS</sequence>
<feature type="transmembrane region" description="Helical" evidence="1">
    <location>
        <begin position="31"/>
        <end position="50"/>
    </location>
</feature>
<keyword evidence="1" id="KW-0812">Transmembrane</keyword>
<keyword evidence="1" id="KW-1133">Transmembrane helix</keyword>
<protein>
    <submittedName>
        <fullName evidence="2">Uncharacterized protein</fullName>
    </submittedName>
</protein>
<organism evidence="3">
    <name type="scientific">Thermocrinis ruber</name>
    <dbReference type="NCBI Taxonomy" id="75906"/>
    <lineage>
        <taxon>Bacteria</taxon>
        <taxon>Pseudomonadati</taxon>
        <taxon>Aquificota</taxon>
        <taxon>Aquificia</taxon>
        <taxon>Aquificales</taxon>
        <taxon>Aquificaceae</taxon>
        <taxon>Thermocrinis</taxon>
    </lineage>
</organism>
<name>W0DDY8_9AQUI</name>
<dbReference type="STRING" id="75906.THERU_04550"/>
<accession>W0DDY8</accession>
<evidence type="ECO:0000313" key="3">
    <source>
        <dbReference type="Proteomes" id="UP000018914"/>
    </source>
</evidence>
<keyword evidence="1" id="KW-0472">Membrane</keyword>
<evidence type="ECO:0000313" key="2">
    <source>
        <dbReference type="EMBL" id="AHE96834.1"/>
    </source>
</evidence>
<evidence type="ECO:0000256" key="1">
    <source>
        <dbReference type="SAM" id="Phobius"/>
    </source>
</evidence>
<dbReference type="AlphaFoldDB" id="W0DDY8"/>
<gene>
    <name evidence="2" type="ORF">THERU_04550</name>
</gene>
<dbReference type="Proteomes" id="UP000018914">
    <property type="component" value="Chromosome"/>
</dbReference>
<reference evidence="2 3" key="1">
    <citation type="submission" date="2013-12" db="EMBL/GenBank/DDBJ databases">
        <authorList>
            <consortium name="DOE Joint Genome Institute"/>
            <person name="Eisen J."/>
            <person name="Huntemann M."/>
            <person name="Han J."/>
            <person name="Chen A."/>
            <person name="Kyrpides N."/>
            <person name="Mavromatis K."/>
            <person name="Markowitz V."/>
            <person name="Palaniappan K."/>
            <person name="Ivanova N."/>
            <person name="Schaumberg A."/>
            <person name="Pati A."/>
            <person name="Liolios K."/>
            <person name="Nordberg H.P."/>
            <person name="Cantor M.N."/>
            <person name="Hua S.X."/>
            <person name="Woyke T."/>
        </authorList>
    </citation>
    <scope>NUCLEOTIDE SEQUENCE [LARGE SCALE GENOMIC DNA]</scope>
    <source>
        <strain evidence="2 3">DSM 23557</strain>
    </source>
</reference>
<dbReference type="EMBL" id="CP007028">
    <property type="protein sequence ID" value="AHE96834.1"/>
    <property type="molecule type" value="Genomic_DNA"/>
</dbReference>
<keyword evidence="3" id="KW-1185">Reference proteome</keyword>
<proteinExistence type="predicted"/>
<dbReference type="KEGG" id="trd:THERU_04550"/>